<dbReference type="Pfam" id="PF02678">
    <property type="entry name" value="Pirin"/>
    <property type="match status" value="1"/>
</dbReference>
<dbReference type="RefSeq" id="WP_095373219.1">
    <property type="nucleotide sequence ID" value="NZ_CP022983.1"/>
</dbReference>
<dbReference type="Gene3D" id="2.60.120.10">
    <property type="entry name" value="Jelly Rolls"/>
    <property type="match status" value="2"/>
</dbReference>
<feature type="domain" description="Quercetin 2,3-dioxygenase C-terminal cupin" evidence="4">
    <location>
        <begin position="156"/>
        <end position="239"/>
    </location>
</feature>
<dbReference type="Pfam" id="PF17954">
    <property type="entry name" value="Pirin_C_2"/>
    <property type="match status" value="1"/>
</dbReference>
<comment type="similarity">
    <text evidence="1 2">Belongs to the pirin family.</text>
</comment>
<dbReference type="InterPro" id="IPR041602">
    <property type="entry name" value="Quercetinase_C"/>
</dbReference>
<accession>A0A248TNE0</accession>
<evidence type="ECO:0008006" key="7">
    <source>
        <dbReference type="Google" id="ProtNLM"/>
    </source>
</evidence>
<dbReference type="InterPro" id="IPR003829">
    <property type="entry name" value="Pirin_N_dom"/>
</dbReference>
<dbReference type="InterPro" id="IPR012093">
    <property type="entry name" value="Pirin"/>
</dbReference>
<evidence type="ECO:0000259" key="3">
    <source>
        <dbReference type="Pfam" id="PF02678"/>
    </source>
</evidence>
<feature type="domain" description="Pirin N-terminal" evidence="3">
    <location>
        <begin position="51"/>
        <end position="122"/>
    </location>
</feature>
<evidence type="ECO:0000313" key="5">
    <source>
        <dbReference type="EMBL" id="ASV69655.1"/>
    </source>
</evidence>
<keyword evidence="6" id="KW-1185">Reference proteome</keyword>
<dbReference type="KEGG" id="bko:CKF48_21500"/>
<dbReference type="EMBL" id="CP022983">
    <property type="protein sequence ID" value="ASV69655.1"/>
    <property type="molecule type" value="Genomic_DNA"/>
</dbReference>
<dbReference type="InterPro" id="IPR014710">
    <property type="entry name" value="RmlC-like_jellyroll"/>
</dbReference>
<dbReference type="InterPro" id="IPR011051">
    <property type="entry name" value="RmlC_Cupin_sf"/>
</dbReference>
<reference evidence="5 6" key="1">
    <citation type="submission" date="2017-08" db="EMBL/GenBank/DDBJ databases">
        <title>Complete Genome Sequence of Bacillus kochii Oregon-R-modENCODE STRAIN BDGP4, isolated from Drosophila melanogaster gut.</title>
        <authorList>
            <person name="Wan K.H."/>
            <person name="Yu C."/>
            <person name="Park S."/>
            <person name="Hammonds A.S."/>
            <person name="Booth B.W."/>
            <person name="Celniker S.E."/>
        </authorList>
    </citation>
    <scope>NUCLEOTIDE SEQUENCE [LARGE SCALE GENOMIC DNA]</scope>
    <source>
        <strain evidence="5 6">BDGP4</strain>
    </source>
</reference>
<dbReference type="SUPFAM" id="SSF51182">
    <property type="entry name" value="RmlC-like cupins"/>
    <property type="match status" value="1"/>
</dbReference>
<evidence type="ECO:0000256" key="2">
    <source>
        <dbReference type="RuleBase" id="RU003457"/>
    </source>
</evidence>
<gene>
    <name evidence="5" type="ORF">CKF48_21500</name>
</gene>
<protein>
    <recommendedName>
        <fullName evidence="7">Pirin N-terminal domain-containing protein</fullName>
    </recommendedName>
</protein>
<dbReference type="AlphaFoldDB" id="A0A248TNE0"/>
<evidence type="ECO:0000259" key="4">
    <source>
        <dbReference type="Pfam" id="PF17954"/>
    </source>
</evidence>
<sequence>MKVDSLSILLAEETPWEGNTNFRIKVIQPGLVLDKGAGTAIQTQYSKSKHEFGPLQLVMHCYLKDIHIPMHEHRNDEIMSYLYTGKMRHKDSVGQTATISASNIMMMNAGRSFYHEETSEACEALQILIRPEEQDLDSGVQFFAREVNVAKEWQLIAGPKEMSEAPLKIRNRVIIYDAYMQANSKIQIPKIEGFTPWLFIMNGELQIDNTLLTKGDAIAGDSLYNNSIHLLTDTTLVLFLSDVNA</sequence>
<evidence type="ECO:0000256" key="1">
    <source>
        <dbReference type="ARBA" id="ARBA00008416"/>
    </source>
</evidence>
<dbReference type="PANTHER" id="PTHR43212">
    <property type="entry name" value="QUERCETIN 2,3-DIOXYGENASE"/>
    <property type="match status" value="1"/>
</dbReference>
<name>A0A248TNE0_9BACI</name>
<organism evidence="5 6">
    <name type="scientific">Cytobacillus kochii</name>
    <dbReference type="NCBI Taxonomy" id="859143"/>
    <lineage>
        <taxon>Bacteria</taxon>
        <taxon>Bacillati</taxon>
        <taxon>Bacillota</taxon>
        <taxon>Bacilli</taxon>
        <taxon>Bacillales</taxon>
        <taxon>Bacillaceae</taxon>
        <taxon>Cytobacillus</taxon>
    </lineage>
</organism>
<dbReference type="PANTHER" id="PTHR43212:SF3">
    <property type="entry name" value="QUERCETIN 2,3-DIOXYGENASE"/>
    <property type="match status" value="1"/>
</dbReference>
<dbReference type="Proteomes" id="UP000215137">
    <property type="component" value="Chromosome"/>
</dbReference>
<dbReference type="OrthoDB" id="321327at2"/>
<proteinExistence type="inferred from homology"/>
<evidence type="ECO:0000313" key="6">
    <source>
        <dbReference type="Proteomes" id="UP000215137"/>
    </source>
</evidence>